<evidence type="ECO:0000256" key="1">
    <source>
        <dbReference type="SAM" id="MobiDB-lite"/>
    </source>
</evidence>
<dbReference type="Proteomes" id="UP001066276">
    <property type="component" value="Chromosome 4_1"/>
</dbReference>
<comment type="caution">
    <text evidence="2">The sequence shown here is derived from an EMBL/GenBank/DDBJ whole genome shotgun (WGS) entry which is preliminary data.</text>
</comment>
<dbReference type="AlphaFoldDB" id="A0AAV7T513"/>
<gene>
    <name evidence="2" type="ORF">NDU88_003419</name>
</gene>
<feature type="region of interest" description="Disordered" evidence="1">
    <location>
        <begin position="102"/>
        <end position="125"/>
    </location>
</feature>
<evidence type="ECO:0000313" key="3">
    <source>
        <dbReference type="Proteomes" id="UP001066276"/>
    </source>
</evidence>
<protein>
    <submittedName>
        <fullName evidence="2">Uncharacterized protein</fullName>
    </submittedName>
</protein>
<feature type="region of interest" description="Disordered" evidence="1">
    <location>
        <begin position="142"/>
        <end position="175"/>
    </location>
</feature>
<organism evidence="2 3">
    <name type="scientific">Pleurodeles waltl</name>
    <name type="common">Iberian ribbed newt</name>
    <dbReference type="NCBI Taxonomy" id="8319"/>
    <lineage>
        <taxon>Eukaryota</taxon>
        <taxon>Metazoa</taxon>
        <taxon>Chordata</taxon>
        <taxon>Craniata</taxon>
        <taxon>Vertebrata</taxon>
        <taxon>Euteleostomi</taxon>
        <taxon>Amphibia</taxon>
        <taxon>Batrachia</taxon>
        <taxon>Caudata</taxon>
        <taxon>Salamandroidea</taxon>
        <taxon>Salamandridae</taxon>
        <taxon>Pleurodelinae</taxon>
        <taxon>Pleurodeles</taxon>
    </lineage>
</organism>
<keyword evidence="3" id="KW-1185">Reference proteome</keyword>
<accession>A0AAV7T513</accession>
<reference evidence="2" key="1">
    <citation type="journal article" date="2022" name="bioRxiv">
        <title>Sequencing and chromosome-scale assembly of the giantPleurodeles waltlgenome.</title>
        <authorList>
            <person name="Brown T."/>
            <person name="Elewa A."/>
            <person name="Iarovenko S."/>
            <person name="Subramanian E."/>
            <person name="Araus A.J."/>
            <person name="Petzold A."/>
            <person name="Susuki M."/>
            <person name="Suzuki K.-i.T."/>
            <person name="Hayashi T."/>
            <person name="Toyoda A."/>
            <person name="Oliveira C."/>
            <person name="Osipova E."/>
            <person name="Leigh N.D."/>
            <person name="Simon A."/>
            <person name="Yun M.H."/>
        </authorList>
    </citation>
    <scope>NUCLEOTIDE SEQUENCE</scope>
    <source>
        <strain evidence="2">20211129_DDA</strain>
        <tissue evidence="2">Liver</tissue>
    </source>
</reference>
<sequence>MLESGLRMHLSPGKCCPFVFYHPCWRAPGGRDSSCSFSVERARSQRRHRLAALYGSWSPLQAEAGSRLGAWRGRPCQRFFLHYRGLTIGIGLEPPYPPPIPVVQRSSRRGRNKGLKPQGGYLEPEAAGQHNATSNLMVIMAPKTSQNPGEKGEGTRAAQTKNLEAKWPPVINDKP</sequence>
<dbReference type="EMBL" id="JANPWB010000007">
    <property type="protein sequence ID" value="KAJ1171558.1"/>
    <property type="molecule type" value="Genomic_DNA"/>
</dbReference>
<proteinExistence type="predicted"/>
<evidence type="ECO:0000313" key="2">
    <source>
        <dbReference type="EMBL" id="KAJ1171558.1"/>
    </source>
</evidence>
<name>A0AAV7T513_PLEWA</name>